<evidence type="ECO:0000256" key="8">
    <source>
        <dbReference type="SAM" id="Phobius"/>
    </source>
</evidence>
<feature type="active site" description="Proton acceptor" evidence="5">
    <location>
        <position position="68"/>
    </location>
</feature>
<dbReference type="PANTHER" id="PTHR43301:SF3">
    <property type="entry name" value="ARABINAN ENDO-1,5-ALPHA-L-ARABINOSIDASE A-RELATED"/>
    <property type="match status" value="1"/>
</dbReference>
<reference evidence="10 11" key="1">
    <citation type="journal article" date="2014" name="Genome Announc.">
        <title>Draft Genome Sequences of Three Alkaliphilic Bacillus Strains, Bacillus wakoensis JCM 9140T, Bacillus akibai JCM 9157T, and Bacillus hemicellulosilyticus JCM 9152T.</title>
        <authorList>
            <person name="Yuki M."/>
            <person name="Oshima K."/>
            <person name="Suda W."/>
            <person name="Oshida Y."/>
            <person name="Kitamura K."/>
            <person name="Iida T."/>
            <person name="Hattori M."/>
            <person name="Ohkuma M."/>
        </authorList>
    </citation>
    <scope>NUCLEOTIDE SEQUENCE [LARGE SCALE GENOMIC DNA]</scope>
    <source>
        <strain evidence="10 11">JCM 9157</strain>
    </source>
</reference>
<dbReference type="CDD" id="cd08998">
    <property type="entry name" value="GH43_Arb43a-like"/>
    <property type="match status" value="1"/>
</dbReference>
<feature type="site" description="Important for catalytic activity, responsible for pKa modulation of the active site Glu and correct orientation of both the proton donor and substrate" evidence="6">
    <location>
        <position position="191"/>
    </location>
</feature>
<comment type="caution">
    <text evidence="10">The sequence shown here is derived from an EMBL/GenBank/DDBJ whole genome shotgun (WGS) entry which is preliminary data.</text>
</comment>
<dbReference type="SUPFAM" id="SSF75005">
    <property type="entry name" value="Arabinanase/levansucrase/invertase"/>
    <property type="match status" value="1"/>
</dbReference>
<evidence type="ECO:0000256" key="4">
    <source>
        <dbReference type="ARBA" id="ARBA00023295"/>
    </source>
</evidence>
<dbReference type="InterPro" id="IPR006710">
    <property type="entry name" value="Glyco_hydro_43"/>
</dbReference>
<proteinExistence type="inferred from homology"/>
<evidence type="ECO:0000313" key="10">
    <source>
        <dbReference type="EMBL" id="GAE33957.1"/>
    </source>
</evidence>
<accession>W4QPY4</accession>
<dbReference type="InterPro" id="IPR023296">
    <property type="entry name" value="Glyco_hydro_beta-prop_sf"/>
</dbReference>
<comment type="similarity">
    <text evidence="2 7">Belongs to the glycosyl hydrolase 43 family.</text>
</comment>
<keyword evidence="8" id="KW-0812">Transmembrane</keyword>
<dbReference type="STRING" id="1236973.JCM9157_985"/>
<evidence type="ECO:0000259" key="9">
    <source>
        <dbReference type="Pfam" id="PF16369"/>
    </source>
</evidence>
<dbReference type="Proteomes" id="UP000018896">
    <property type="component" value="Unassembled WGS sequence"/>
</dbReference>
<protein>
    <submittedName>
        <fullName evidence="10">Glycoside hydrolase</fullName>
    </submittedName>
</protein>
<dbReference type="Gene3D" id="2.40.128.10">
    <property type="match status" value="1"/>
</dbReference>
<dbReference type="GO" id="GO:0005975">
    <property type="term" value="P:carbohydrate metabolic process"/>
    <property type="evidence" value="ECO:0007669"/>
    <property type="project" value="InterPro"/>
</dbReference>
<feature type="domain" description="Extracellular endo-alpha-(1-&gt;5)-L-arabinanase C-terminal" evidence="9">
    <location>
        <begin position="372"/>
        <end position="484"/>
    </location>
</feature>
<evidence type="ECO:0000256" key="5">
    <source>
        <dbReference type="PIRSR" id="PIRSR606710-1"/>
    </source>
</evidence>
<dbReference type="InterPro" id="IPR032291">
    <property type="entry name" value="Abn2_C"/>
</dbReference>
<dbReference type="AlphaFoldDB" id="W4QPY4"/>
<keyword evidence="3 7" id="KW-0378">Hydrolase</keyword>
<dbReference type="RefSeq" id="WP_052012942.1">
    <property type="nucleotide sequence ID" value="NZ_BAUV01000005.1"/>
</dbReference>
<dbReference type="Pfam" id="PF16369">
    <property type="entry name" value="GH43_C"/>
    <property type="match status" value="1"/>
</dbReference>
<dbReference type="GO" id="GO:0004553">
    <property type="term" value="F:hydrolase activity, hydrolyzing O-glycosyl compounds"/>
    <property type="evidence" value="ECO:0007669"/>
    <property type="project" value="InterPro"/>
</dbReference>
<evidence type="ECO:0000256" key="6">
    <source>
        <dbReference type="PIRSR" id="PIRSR606710-2"/>
    </source>
</evidence>
<evidence type="ECO:0000256" key="2">
    <source>
        <dbReference type="ARBA" id="ARBA00009865"/>
    </source>
</evidence>
<feature type="transmembrane region" description="Helical" evidence="8">
    <location>
        <begin position="7"/>
        <end position="27"/>
    </location>
</feature>
<dbReference type="OrthoDB" id="9801455at2"/>
<keyword evidence="11" id="KW-1185">Reference proteome</keyword>
<sequence>MSKKRVVIFFVIFIVVVIGFVVVAGGGSNQHSLAQIEYPLAPADEPINMVNEAILFNESKWTTNHTHDGEIIKVDDSYYVFSTDYMVGADPTPGIMVRKSTDLVHWEFVGRVFESVPEEVSEHTNGATIFWAPDVVEMNNKFYLYYSVSEFGTKNSFIGLATSDSIEGPWVDRGEVFKTSVQDDYAVNAIDPGIVFDRNDQPWMVFGSYQGGIFITELDRETGKLMNPGDQGTMVANKGSDLHQPLEGPAIMYNNELDYFYLTLSYGWLEDTYNVRIGRSKEITGPYLDYNGNDLVDIATRTGSPDVGTKIIGPYGFENGDDWQGTGHNGLLKDGDDYFIIHNARVERNKFWSHLHVRKLFWTEDGWPIASPQRYAGETEQEIKSGNIIGEWEQIVFDRLDDRITFSKKLTLLENGKINDETSEDYWELTNDNILRLYWHAPDEAPNDYWVDSVIVATAWDWENWNETIVFSGLNQRYGEAIWGKLVVHD</sequence>
<dbReference type="Gene3D" id="2.115.10.20">
    <property type="entry name" value="Glycosyl hydrolase domain, family 43"/>
    <property type="match status" value="1"/>
</dbReference>
<keyword evidence="8" id="KW-1133">Transmembrane helix</keyword>
<dbReference type="PANTHER" id="PTHR43301">
    <property type="entry name" value="ARABINAN ENDO-1,5-ALPHA-L-ARABINOSIDASE"/>
    <property type="match status" value="1"/>
</dbReference>
<evidence type="ECO:0000256" key="1">
    <source>
        <dbReference type="ARBA" id="ARBA00004834"/>
    </source>
</evidence>
<comment type="pathway">
    <text evidence="1">Glycan metabolism; L-arabinan degradation.</text>
</comment>
<gene>
    <name evidence="10" type="ORF">JCM9157_985</name>
</gene>
<evidence type="ECO:0000256" key="7">
    <source>
        <dbReference type="RuleBase" id="RU361187"/>
    </source>
</evidence>
<feature type="active site" description="Proton donor" evidence="5">
    <location>
        <position position="247"/>
    </location>
</feature>
<keyword evidence="8" id="KW-0472">Membrane</keyword>
<organism evidence="10 11">
    <name type="scientific">Halalkalibacter akibai (strain ATCC 43226 / DSM 21942 / CIP 109018 / JCM 9157 / 1139)</name>
    <name type="common">Bacillus akibai</name>
    <dbReference type="NCBI Taxonomy" id="1236973"/>
    <lineage>
        <taxon>Bacteria</taxon>
        <taxon>Bacillati</taxon>
        <taxon>Bacillota</taxon>
        <taxon>Bacilli</taxon>
        <taxon>Bacillales</taxon>
        <taxon>Bacillaceae</taxon>
        <taxon>Halalkalibacter</taxon>
    </lineage>
</organism>
<evidence type="ECO:0000256" key="3">
    <source>
        <dbReference type="ARBA" id="ARBA00022801"/>
    </source>
</evidence>
<dbReference type="EMBL" id="BAUV01000005">
    <property type="protein sequence ID" value="GAE33957.1"/>
    <property type="molecule type" value="Genomic_DNA"/>
</dbReference>
<keyword evidence="4 7" id="KW-0326">Glycosidase</keyword>
<name>W4QPY4_HALA3</name>
<dbReference type="InterPro" id="IPR050727">
    <property type="entry name" value="GH43_arabinanases"/>
</dbReference>
<evidence type="ECO:0000313" key="11">
    <source>
        <dbReference type="Proteomes" id="UP000018896"/>
    </source>
</evidence>
<dbReference type="Pfam" id="PF04616">
    <property type="entry name" value="Glyco_hydro_43"/>
    <property type="match status" value="1"/>
</dbReference>
<dbReference type="eggNOG" id="COG3507">
    <property type="taxonomic scope" value="Bacteria"/>
</dbReference>